<keyword evidence="6" id="KW-1185">Reference proteome</keyword>
<dbReference type="Gene3D" id="3.10.350.10">
    <property type="entry name" value="LysM domain"/>
    <property type="match status" value="1"/>
</dbReference>
<proteinExistence type="predicted"/>
<protein>
    <submittedName>
        <fullName evidence="5">Substrate-binding domain-containing protein</fullName>
    </submittedName>
</protein>
<organism evidence="5 6">
    <name type="scientific">Rhodanobacter hydrolyticus</name>
    <dbReference type="NCBI Taxonomy" id="2250595"/>
    <lineage>
        <taxon>Bacteria</taxon>
        <taxon>Pseudomonadati</taxon>
        <taxon>Pseudomonadota</taxon>
        <taxon>Gammaproteobacteria</taxon>
        <taxon>Lysobacterales</taxon>
        <taxon>Rhodanobacteraceae</taxon>
        <taxon>Rhodanobacter</taxon>
    </lineage>
</organism>
<feature type="region of interest" description="Disordered" evidence="2">
    <location>
        <begin position="339"/>
        <end position="373"/>
    </location>
</feature>
<dbReference type="SUPFAM" id="SSF53850">
    <property type="entry name" value="Periplasmic binding protein-like II"/>
    <property type="match status" value="1"/>
</dbReference>
<feature type="signal peptide" evidence="3">
    <location>
        <begin position="1"/>
        <end position="24"/>
    </location>
</feature>
<evidence type="ECO:0000259" key="4">
    <source>
        <dbReference type="PROSITE" id="PS51782"/>
    </source>
</evidence>
<gene>
    <name evidence="5" type="ORF">ISP25_16305</name>
</gene>
<dbReference type="InterPro" id="IPR036779">
    <property type="entry name" value="LysM_dom_sf"/>
</dbReference>
<dbReference type="Pfam" id="PF12849">
    <property type="entry name" value="PBP_like_2"/>
    <property type="match status" value="1"/>
</dbReference>
<evidence type="ECO:0000256" key="1">
    <source>
        <dbReference type="ARBA" id="ARBA00022729"/>
    </source>
</evidence>
<dbReference type="PANTHER" id="PTHR30570:SF1">
    <property type="entry name" value="PHOSPHATE-BINDING PROTEIN PSTS"/>
    <property type="match status" value="1"/>
</dbReference>
<comment type="caution">
    <text evidence="5">The sequence shown here is derived from an EMBL/GenBank/DDBJ whole genome shotgun (WGS) entry which is preliminary data.</text>
</comment>
<dbReference type="Proteomes" id="UP001620339">
    <property type="component" value="Unassembled WGS sequence"/>
</dbReference>
<dbReference type="InterPro" id="IPR050811">
    <property type="entry name" value="Phosphate_ABC_transporter"/>
</dbReference>
<evidence type="ECO:0000313" key="5">
    <source>
        <dbReference type="EMBL" id="MFK2878636.1"/>
    </source>
</evidence>
<accession>A0ABW8J8K8</accession>
<dbReference type="InterPro" id="IPR024370">
    <property type="entry name" value="PBP_domain"/>
</dbReference>
<dbReference type="Pfam" id="PF01476">
    <property type="entry name" value="LysM"/>
    <property type="match status" value="1"/>
</dbReference>
<dbReference type="SMART" id="SM00257">
    <property type="entry name" value="LysM"/>
    <property type="match status" value="1"/>
</dbReference>
<feature type="compositionally biased region" description="Low complexity" evidence="2">
    <location>
        <begin position="350"/>
        <end position="371"/>
    </location>
</feature>
<dbReference type="EMBL" id="JADIKK010000008">
    <property type="protein sequence ID" value="MFK2878636.1"/>
    <property type="molecule type" value="Genomic_DNA"/>
</dbReference>
<evidence type="ECO:0000256" key="3">
    <source>
        <dbReference type="SAM" id="SignalP"/>
    </source>
</evidence>
<evidence type="ECO:0000256" key="2">
    <source>
        <dbReference type="SAM" id="MobiDB-lite"/>
    </source>
</evidence>
<feature type="domain" description="LysM" evidence="4">
    <location>
        <begin position="373"/>
        <end position="416"/>
    </location>
</feature>
<dbReference type="Gene3D" id="3.40.190.10">
    <property type="entry name" value="Periplasmic binding protein-like II"/>
    <property type="match status" value="2"/>
</dbReference>
<name>A0ABW8J8K8_9GAMM</name>
<dbReference type="SUPFAM" id="SSF54106">
    <property type="entry name" value="LysM domain"/>
    <property type="match status" value="1"/>
</dbReference>
<dbReference type="PANTHER" id="PTHR30570">
    <property type="entry name" value="PERIPLASMIC PHOSPHATE BINDING COMPONENT OF PHOSPHATE ABC TRANSPORTER"/>
    <property type="match status" value="1"/>
</dbReference>
<dbReference type="CDD" id="cd00118">
    <property type="entry name" value="LysM"/>
    <property type="match status" value="1"/>
</dbReference>
<dbReference type="PROSITE" id="PS51782">
    <property type="entry name" value="LYSM"/>
    <property type="match status" value="1"/>
</dbReference>
<feature type="region of interest" description="Disordered" evidence="2">
    <location>
        <begin position="29"/>
        <end position="48"/>
    </location>
</feature>
<reference evidence="5 6" key="1">
    <citation type="submission" date="2020-10" db="EMBL/GenBank/DDBJ databases">
        <title>Phylogeny of dyella-like bacteria.</title>
        <authorList>
            <person name="Fu J."/>
        </authorList>
    </citation>
    <scope>NUCLEOTIDE SEQUENCE [LARGE SCALE GENOMIC DNA]</scope>
    <source>
        <strain evidence="5 6">KACC 19113</strain>
    </source>
</reference>
<evidence type="ECO:0000313" key="6">
    <source>
        <dbReference type="Proteomes" id="UP001620339"/>
    </source>
</evidence>
<dbReference type="InterPro" id="IPR018392">
    <property type="entry name" value="LysM"/>
</dbReference>
<dbReference type="RefSeq" id="WP_404615401.1">
    <property type="nucleotide sequence ID" value="NZ_JADIKK010000008.1"/>
</dbReference>
<keyword evidence="1 3" id="KW-0732">Signal</keyword>
<sequence>MTVRAVRLLPVLLLGACLAAPAFAATTATTKSTTVHHKTSSSKSRSSKAPALIWRGDVTTARAVVIDMAKEWQRTGHTPIKLEPFNTASGIDAVAAGTADLAGSARNSDGTPEDGHLTFTPVAWDALVMIANPSNPVRNLTVRQLHDIYFGKITNWKDVGGKDAPIDLYAVISPNDGVEYSLRTLLFGHGDQQISAPRLYLNTKALEDGIALNPNGLGLSTLANVSSNPKLRTIPIDGVAPTEANVVDGSYPLYTPLYLVTNPNSTKAAAVKEFIDFLQGDKAKAVLRSHAVLPYQDGAALVAKDQDRRDKVYAESTASHAKAPVPSYAVVPALAPDAAQAPVSPPNADATKTASTAGTSAGNASKSAGGTDKTYTVVKGDTLSGIAQKTGVTVTDLRDWNHLKSDNIKLGQSLQLSRN</sequence>
<feature type="chain" id="PRO_5046560006" evidence="3">
    <location>
        <begin position="25"/>
        <end position="419"/>
    </location>
</feature>